<dbReference type="GO" id="GO:0016618">
    <property type="term" value="F:hydroxypyruvate reductase [NAD(P)H] activity"/>
    <property type="evidence" value="ECO:0007669"/>
    <property type="project" value="TreeGrafter"/>
</dbReference>
<dbReference type="PANTHER" id="PTHR10996:SF178">
    <property type="entry name" value="2-HYDROXYACID DEHYDROGENASE YGL185C-RELATED"/>
    <property type="match status" value="1"/>
</dbReference>
<sequence>MPHILVAGKLHPSGVALLHDATRRGFTFDYIEEVSEPSYAPLIHRADALVIRTQPLSAATVALANRLRVVSRHGVGYDAVDLPALNTRDITLTIVGDVNSVSVAEHTMMLLLSAAKRVLRGDNSVRNPAHWGWRNQLEASELSGKNFLIIGYGRIGRQVARLALAFDMNVRALDPYLASKGWPEGPVAPVTNLAEGLAWADAITLNVPRADQPLIGAAELAAMRPGAILINTARGGIVDEAALADALRSGHIAAAGLDVFDVEPPTAANPFIGLDQVVLSPHIAGLTAECAERMAIMSVQNVIDYFDGTLDSALVINTFRPTTEKSA</sequence>
<evidence type="ECO:0000256" key="1">
    <source>
        <dbReference type="ARBA" id="ARBA00023002"/>
    </source>
</evidence>
<evidence type="ECO:0000256" key="2">
    <source>
        <dbReference type="ARBA" id="ARBA00023027"/>
    </source>
</evidence>
<dbReference type="InterPro" id="IPR029753">
    <property type="entry name" value="D-isomer_DH_CS"/>
</dbReference>
<feature type="domain" description="D-isomer specific 2-hydroxyacid dehydrogenase catalytic" evidence="4">
    <location>
        <begin position="4"/>
        <end position="309"/>
    </location>
</feature>
<dbReference type="CDD" id="cd12173">
    <property type="entry name" value="PGDH_4"/>
    <property type="match status" value="1"/>
</dbReference>
<dbReference type="Pfam" id="PF00389">
    <property type="entry name" value="2-Hacid_dh"/>
    <property type="match status" value="1"/>
</dbReference>
<dbReference type="Gene3D" id="3.40.50.720">
    <property type="entry name" value="NAD(P)-binding Rossmann-like Domain"/>
    <property type="match status" value="2"/>
</dbReference>
<dbReference type="EMBL" id="BSPP01000004">
    <property type="protein sequence ID" value="GLS85832.1"/>
    <property type="molecule type" value="Genomic_DNA"/>
</dbReference>
<dbReference type="InterPro" id="IPR036291">
    <property type="entry name" value="NAD(P)-bd_dom_sf"/>
</dbReference>
<dbReference type="PANTHER" id="PTHR10996">
    <property type="entry name" value="2-HYDROXYACID DEHYDROGENASE-RELATED"/>
    <property type="match status" value="1"/>
</dbReference>
<evidence type="ECO:0000313" key="6">
    <source>
        <dbReference type="EMBL" id="GLS85832.1"/>
    </source>
</evidence>
<keyword evidence="7" id="KW-1185">Reference proteome</keyword>
<dbReference type="GO" id="GO:0051287">
    <property type="term" value="F:NAD binding"/>
    <property type="evidence" value="ECO:0007669"/>
    <property type="project" value="InterPro"/>
</dbReference>
<accession>A0AA37WZ28</accession>
<evidence type="ECO:0000256" key="3">
    <source>
        <dbReference type="RuleBase" id="RU003719"/>
    </source>
</evidence>
<dbReference type="PROSITE" id="PS00671">
    <property type="entry name" value="D_2_HYDROXYACID_DH_3"/>
    <property type="match status" value="1"/>
</dbReference>
<dbReference type="InterPro" id="IPR006140">
    <property type="entry name" value="D-isomer_DH_NAD-bd"/>
</dbReference>
<dbReference type="InterPro" id="IPR050223">
    <property type="entry name" value="D-isomer_2-hydroxyacid_DH"/>
</dbReference>
<dbReference type="SUPFAM" id="SSF52283">
    <property type="entry name" value="Formate/glycerate dehydrogenase catalytic domain-like"/>
    <property type="match status" value="1"/>
</dbReference>
<dbReference type="Pfam" id="PF02826">
    <property type="entry name" value="2-Hacid_dh_C"/>
    <property type="match status" value="1"/>
</dbReference>
<dbReference type="Proteomes" id="UP001157355">
    <property type="component" value="Unassembled WGS sequence"/>
</dbReference>
<dbReference type="AlphaFoldDB" id="A0AA37WZ28"/>
<dbReference type="RefSeq" id="WP_284324052.1">
    <property type="nucleotide sequence ID" value="NZ_BSPP01000004.1"/>
</dbReference>
<comment type="caution">
    <text evidence="6">The sequence shown here is derived from an EMBL/GenBank/DDBJ whole genome shotgun (WGS) entry which is preliminary data.</text>
</comment>
<keyword evidence="2" id="KW-0520">NAD</keyword>
<dbReference type="GO" id="GO:0005829">
    <property type="term" value="C:cytosol"/>
    <property type="evidence" value="ECO:0007669"/>
    <property type="project" value="TreeGrafter"/>
</dbReference>
<evidence type="ECO:0000313" key="7">
    <source>
        <dbReference type="Proteomes" id="UP001157355"/>
    </source>
</evidence>
<reference evidence="6 7" key="1">
    <citation type="journal article" date="2014" name="Int. J. Syst. Evol. Microbiol.">
        <title>Complete genome sequence of Corynebacterium casei LMG S-19264T (=DSM 44701T), isolated from a smear-ripened cheese.</title>
        <authorList>
            <consortium name="US DOE Joint Genome Institute (JGI-PGF)"/>
            <person name="Walter F."/>
            <person name="Albersmeier A."/>
            <person name="Kalinowski J."/>
            <person name="Ruckert C."/>
        </authorList>
    </citation>
    <scope>NUCLEOTIDE SEQUENCE [LARGE SCALE GENOMIC DNA]</scope>
    <source>
        <strain evidence="6 7">NBRC 111766</strain>
    </source>
</reference>
<evidence type="ECO:0000259" key="4">
    <source>
        <dbReference type="Pfam" id="PF00389"/>
    </source>
</evidence>
<dbReference type="SUPFAM" id="SSF51735">
    <property type="entry name" value="NAD(P)-binding Rossmann-fold domains"/>
    <property type="match status" value="1"/>
</dbReference>
<organism evidence="6 7">
    <name type="scientific">Cypionkella aquatica</name>
    <dbReference type="NCBI Taxonomy" id="1756042"/>
    <lineage>
        <taxon>Bacteria</taxon>
        <taxon>Pseudomonadati</taxon>
        <taxon>Pseudomonadota</taxon>
        <taxon>Alphaproteobacteria</taxon>
        <taxon>Rhodobacterales</taxon>
        <taxon>Paracoccaceae</taxon>
        <taxon>Cypionkella</taxon>
    </lineage>
</organism>
<keyword evidence="1 3" id="KW-0560">Oxidoreductase</keyword>
<comment type="similarity">
    <text evidence="3">Belongs to the D-isomer specific 2-hydroxyacid dehydrogenase family.</text>
</comment>
<protein>
    <submittedName>
        <fullName evidence="6">D-3-phosphoglycerate dehydrogenase</fullName>
    </submittedName>
</protein>
<dbReference type="InterPro" id="IPR006139">
    <property type="entry name" value="D-isomer_2_OHA_DH_cat_dom"/>
</dbReference>
<dbReference type="GO" id="GO:0030267">
    <property type="term" value="F:glyoxylate reductase (NADPH) activity"/>
    <property type="evidence" value="ECO:0007669"/>
    <property type="project" value="TreeGrafter"/>
</dbReference>
<evidence type="ECO:0000259" key="5">
    <source>
        <dbReference type="Pfam" id="PF02826"/>
    </source>
</evidence>
<feature type="domain" description="D-isomer specific 2-hydroxyacid dehydrogenase NAD-binding" evidence="5">
    <location>
        <begin position="108"/>
        <end position="284"/>
    </location>
</feature>
<name>A0AA37WZ28_9RHOB</name>
<proteinExistence type="inferred from homology"/>
<gene>
    <name evidence="6" type="ORF">GCM10010873_08060</name>
</gene>